<feature type="compositionally biased region" description="Basic residues" evidence="1">
    <location>
        <begin position="16"/>
        <end position="32"/>
    </location>
</feature>
<sequence>MIPRAARAGPIAPPPRSRRRWRRRRGSSRWTR</sequence>
<protein>
    <submittedName>
        <fullName evidence="2">Uncharacterized protein</fullName>
    </submittedName>
</protein>
<reference evidence="2" key="1">
    <citation type="submission" date="2014-09" db="EMBL/GenBank/DDBJ databases">
        <authorList>
            <person name="Magalhaes I.L.F."/>
            <person name="Oliveira U."/>
            <person name="Santos F.R."/>
            <person name="Vidigal T.H.D.A."/>
            <person name="Brescovit A.D."/>
            <person name="Santos A.J."/>
        </authorList>
    </citation>
    <scope>NUCLEOTIDE SEQUENCE</scope>
    <source>
        <tissue evidence="2">Shoot tissue taken approximately 20 cm above the soil surface</tissue>
    </source>
</reference>
<dbReference type="AlphaFoldDB" id="A0A0A9T0X1"/>
<organism evidence="2">
    <name type="scientific">Arundo donax</name>
    <name type="common">Giant reed</name>
    <name type="synonym">Donax arundinaceus</name>
    <dbReference type="NCBI Taxonomy" id="35708"/>
    <lineage>
        <taxon>Eukaryota</taxon>
        <taxon>Viridiplantae</taxon>
        <taxon>Streptophyta</taxon>
        <taxon>Embryophyta</taxon>
        <taxon>Tracheophyta</taxon>
        <taxon>Spermatophyta</taxon>
        <taxon>Magnoliopsida</taxon>
        <taxon>Liliopsida</taxon>
        <taxon>Poales</taxon>
        <taxon>Poaceae</taxon>
        <taxon>PACMAD clade</taxon>
        <taxon>Arundinoideae</taxon>
        <taxon>Arundineae</taxon>
        <taxon>Arundo</taxon>
    </lineage>
</organism>
<name>A0A0A9T0X1_ARUDO</name>
<feature type="region of interest" description="Disordered" evidence="1">
    <location>
        <begin position="1"/>
        <end position="32"/>
    </location>
</feature>
<accession>A0A0A9T0X1</accession>
<proteinExistence type="predicted"/>
<feature type="compositionally biased region" description="Low complexity" evidence="1">
    <location>
        <begin position="1"/>
        <end position="10"/>
    </location>
</feature>
<evidence type="ECO:0000256" key="1">
    <source>
        <dbReference type="SAM" id="MobiDB-lite"/>
    </source>
</evidence>
<dbReference type="EMBL" id="GBRH01238374">
    <property type="protein sequence ID" value="JAD59521.1"/>
    <property type="molecule type" value="Transcribed_RNA"/>
</dbReference>
<evidence type="ECO:0000313" key="2">
    <source>
        <dbReference type="EMBL" id="JAD59521.1"/>
    </source>
</evidence>
<reference evidence="2" key="2">
    <citation type="journal article" date="2015" name="Data Brief">
        <title>Shoot transcriptome of the giant reed, Arundo donax.</title>
        <authorList>
            <person name="Barrero R.A."/>
            <person name="Guerrero F.D."/>
            <person name="Moolhuijzen P."/>
            <person name="Goolsby J.A."/>
            <person name="Tidwell J."/>
            <person name="Bellgard S.E."/>
            <person name="Bellgard M.I."/>
        </authorList>
    </citation>
    <scope>NUCLEOTIDE SEQUENCE</scope>
    <source>
        <tissue evidence="2">Shoot tissue taken approximately 20 cm above the soil surface</tissue>
    </source>
</reference>